<dbReference type="InterPro" id="IPR027462">
    <property type="entry name" value="ZapD_C"/>
</dbReference>
<name>A0A2U2N7W2_9GAMM</name>
<gene>
    <name evidence="5" type="primary">zapD</name>
    <name evidence="6" type="ORF">DEM34_02485</name>
</gene>
<keyword evidence="3 5" id="KW-0717">Septation</keyword>
<dbReference type="HAMAP" id="MF_01092">
    <property type="entry name" value="ZapD"/>
    <property type="match status" value="1"/>
</dbReference>
<evidence type="ECO:0000256" key="5">
    <source>
        <dbReference type="HAMAP-Rule" id="MF_01092"/>
    </source>
</evidence>
<reference evidence="6 7" key="1">
    <citation type="submission" date="2018-05" db="EMBL/GenBank/DDBJ databases">
        <title>Spiribacter halobius sp. nov., a moderately halophilic bacterium isolated from marine solar saltern.</title>
        <authorList>
            <person name="Zheng W.-S."/>
            <person name="Lu D.-C."/>
            <person name="Du Z.-J."/>
        </authorList>
    </citation>
    <scope>NUCLEOTIDE SEQUENCE [LARGE SCALE GENOMIC DNA]</scope>
    <source>
        <strain evidence="6 7">E85</strain>
    </source>
</reference>
<accession>A0A2U2N7W2</accession>
<dbReference type="PANTHER" id="PTHR39455:SF1">
    <property type="entry name" value="CELL DIVISION PROTEIN ZAPD"/>
    <property type="match status" value="1"/>
</dbReference>
<dbReference type="InterPro" id="IPR009777">
    <property type="entry name" value="ZapD"/>
</dbReference>
<dbReference type="SUPFAM" id="SSF160950">
    <property type="entry name" value="YacF-like"/>
    <property type="match status" value="1"/>
</dbReference>
<dbReference type="Gene3D" id="1.10.3900.10">
    <property type="entry name" value="YacF-like"/>
    <property type="match status" value="1"/>
</dbReference>
<evidence type="ECO:0000256" key="2">
    <source>
        <dbReference type="ARBA" id="ARBA00022618"/>
    </source>
</evidence>
<sequence>MADTPDREDRILFEHPLNERIRTLLRLEYLFAQGEFGTAGESEWHSRMAVNALVDLVSLLSRGDLRSEIQKELERLVTTLESLQERPGVDGRRLEPVLNECRSVNERLREAPPGIPGFVKDNEFLGAIIQRSGILGGTCAFDLPGYHLWLQAPHSERRAHLERWFSGFQILREGTRLILRLLRDSADPVTEVARGGGYQGTLDRATPYQMLRVSLPRDATCFPEISGSKHFCTIRFLEQPEAGERPRQVEGDVEFILERCVV</sequence>
<dbReference type="Pfam" id="PF07072">
    <property type="entry name" value="ZapD"/>
    <property type="match status" value="1"/>
</dbReference>
<comment type="caution">
    <text evidence="6">The sequence shown here is derived from an EMBL/GenBank/DDBJ whole genome shotgun (WGS) entry which is preliminary data.</text>
</comment>
<dbReference type="Proteomes" id="UP000245474">
    <property type="component" value="Unassembled WGS sequence"/>
</dbReference>
<dbReference type="OrthoDB" id="5294622at2"/>
<dbReference type="AlphaFoldDB" id="A0A2U2N7W2"/>
<dbReference type="GO" id="GO:0000917">
    <property type="term" value="P:division septum assembly"/>
    <property type="evidence" value="ECO:0007669"/>
    <property type="project" value="UniProtKB-KW"/>
</dbReference>
<proteinExistence type="inferred from homology"/>
<evidence type="ECO:0000256" key="1">
    <source>
        <dbReference type="ARBA" id="ARBA00022490"/>
    </source>
</evidence>
<dbReference type="Gene3D" id="2.60.440.10">
    <property type="entry name" value="YacF-like domains"/>
    <property type="match status" value="1"/>
</dbReference>
<comment type="subunit">
    <text evidence="5">Interacts with FtsZ.</text>
</comment>
<comment type="similarity">
    <text evidence="5">Belongs to the ZapD family.</text>
</comment>
<evidence type="ECO:0000256" key="4">
    <source>
        <dbReference type="ARBA" id="ARBA00023306"/>
    </source>
</evidence>
<dbReference type="GO" id="GO:0043093">
    <property type="term" value="P:FtsZ-dependent cytokinesis"/>
    <property type="evidence" value="ECO:0007669"/>
    <property type="project" value="UniProtKB-UniRule"/>
</dbReference>
<dbReference type="InterPro" id="IPR036268">
    <property type="entry name" value="ZapD_sf"/>
</dbReference>
<evidence type="ECO:0000313" key="7">
    <source>
        <dbReference type="Proteomes" id="UP000245474"/>
    </source>
</evidence>
<dbReference type="NCBIfam" id="NF003656">
    <property type="entry name" value="PRK05287.1-4"/>
    <property type="match status" value="1"/>
</dbReference>
<dbReference type="GO" id="GO:0032153">
    <property type="term" value="C:cell division site"/>
    <property type="evidence" value="ECO:0007669"/>
    <property type="project" value="TreeGrafter"/>
</dbReference>
<dbReference type="GO" id="GO:0005737">
    <property type="term" value="C:cytoplasm"/>
    <property type="evidence" value="ECO:0007669"/>
    <property type="project" value="UniProtKB-SubCell"/>
</dbReference>
<dbReference type="RefSeq" id="WP_109675920.1">
    <property type="nucleotide sequence ID" value="NZ_CP086615.1"/>
</dbReference>
<organism evidence="6 7">
    <name type="scientific">Sediminicurvatus halobius</name>
    <dbReference type="NCBI Taxonomy" id="2182432"/>
    <lineage>
        <taxon>Bacteria</taxon>
        <taxon>Pseudomonadati</taxon>
        <taxon>Pseudomonadota</taxon>
        <taxon>Gammaproteobacteria</taxon>
        <taxon>Chromatiales</taxon>
        <taxon>Ectothiorhodospiraceae</taxon>
        <taxon>Sediminicurvatus</taxon>
    </lineage>
</organism>
<keyword evidence="4 5" id="KW-0131">Cell cycle</keyword>
<dbReference type="PANTHER" id="PTHR39455">
    <property type="entry name" value="CELL DIVISION PROTEIN ZAPD"/>
    <property type="match status" value="1"/>
</dbReference>
<keyword evidence="2 5" id="KW-0132">Cell division</keyword>
<evidence type="ECO:0000256" key="3">
    <source>
        <dbReference type="ARBA" id="ARBA00023210"/>
    </source>
</evidence>
<evidence type="ECO:0000313" key="6">
    <source>
        <dbReference type="EMBL" id="PWG65163.1"/>
    </source>
</evidence>
<keyword evidence="1 5" id="KW-0963">Cytoplasm</keyword>
<keyword evidence="7" id="KW-1185">Reference proteome</keyword>
<comment type="subcellular location">
    <subcellularLocation>
        <location evidence="5">Cytoplasm</location>
    </subcellularLocation>
    <text evidence="5">Localizes to mid-cell in an FtsZ-dependent manner.</text>
</comment>
<comment type="function">
    <text evidence="5">Cell division factor that enhances FtsZ-ring assembly. Directly interacts with FtsZ and promotes bundling of FtsZ protofilaments, with a reduction in FtsZ GTPase activity.</text>
</comment>
<protein>
    <recommendedName>
        <fullName evidence="5">Cell division protein ZapD</fullName>
    </recommendedName>
    <alternativeName>
        <fullName evidence="5">Z ring-associated protein D</fullName>
    </alternativeName>
</protein>
<dbReference type="EMBL" id="QFFI01000003">
    <property type="protein sequence ID" value="PWG65163.1"/>
    <property type="molecule type" value="Genomic_DNA"/>
</dbReference>